<keyword evidence="1" id="KW-0539">Nucleus</keyword>
<keyword evidence="4" id="KW-1185">Reference proteome</keyword>
<dbReference type="Pfam" id="PF00172">
    <property type="entry name" value="Zn_clus"/>
    <property type="match status" value="1"/>
</dbReference>
<dbReference type="GO" id="GO:0008270">
    <property type="term" value="F:zinc ion binding"/>
    <property type="evidence" value="ECO:0007669"/>
    <property type="project" value="InterPro"/>
</dbReference>
<organism evidence="3 4">
    <name type="scientific">Scytalidium lignicola</name>
    <name type="common">Hyphomycete</name>
    <dbReference type="NCBI Taxonomy" id="5539"/>
    <lineage>
        <taxon>Eukaryota</taxon>
        <taxon>Fungi</taxon>
        <taxon>Dikarya</taxon>
        <taxon>Ascomycota</taxon>
        <taxon>Pezizomycotina</taxon>
        <taxon>Leotiomycetes</taxon>
        <taxon>Leotiomycetes incertae sedis</taxon>
        <taxon>Scytalidium</taxon>
    </lineage>
</organism>
<dbReference type="InterPro" id="IPR036864">
    <property type="entry name" value="Zn2-C6_fun-type_DNA-bd_sf"/>
</dbReference>
<dbReference type="STRING" id="5539.A0A3E2GRJ6"/>
<dbReference type="OMA" id="MCLMISE"/>
<dbReference type="PROSITE" id="PS00463">
    <property type="entry name" value="ZN2_CY6_FUNGAL_1"/>
    <property type="match status" value="1"/>
</dbReference>
<dbReference type="Gene3D" id="4.10.240.10">
    <property type="entry name" value="Zn(2)-C6 fungal-type DNA-binding domain"/>
    <property type="match status" value="1"/>
</dbReference>
<feature type="non-terminal residue" evidence="3">
    <location>
        <position position="514"/>
    </location>
</feature>
<feature type="non-terminal residue" evidence="3">
    <location>
        <position position="1"/>
    </location>
</feature>
<evidence type="ECO:0000313" key="4">
    <source>
        <dbReference type="Proteomes" id="UP000258309"/>
    </source>
</evidence>
<dbReference type="InterPro" id="IPR001138">
    <property type="entry name" value="Zn2Cys6_DnaBD"/>
</dbReference>
<dbReference type="EMBL" id="NCSJ02000645">
    <property type="protein sequence ID" value="RFU23710.1"/>
    <property type="molecule type" value="Genomic_DNA"/>
</dbReference>
<dbReference type="Proteomes" id="UP000258309">
    <property type="component" value="Unassembled WGS sequence"/>
</dbReference>
<evidence type="ECO:0000313" key="3">
    <source>
        <dbReference type="EMBL" id="RFU23710.1"/>
    </source>
</evidence>
<dbReference type="SMART" id="SM00066">
    <property type="entry name" value="GAL4"/>
    <property type="match status" value="1"/>
</dbReference>
<sequence length="514" mass="57876">MKVRQRTVCHTCRAKKLGCDGKQPACSQCLLTGKRCGGYQHDLIFVQCSLKRRAVSHARFKEPEKTSIGELDINTYRARNTDSSSLSNKEMTVDCLTTMSSRLNRTSIDELTALVVWHYTPECELSWLSSVWSTSRPRICGAWVEVLPSITGLGCHEPLLSSAIKALAVSIRNKGQGESAWKSDSIEAYGSALRSLNKGLRVITNTPSHELVAAIMCLTLAELMIPSSESAWNAHAHVRGVSELLRISGPEIYASGILHKLFVGFRPIMIFEAFRSRRSTFLALDEWKVIPFHLHPPSSMQSLLSEAVTLPAALQNSDRLEILPLDKANVLAHEALLLFFDVLRRLKRWNESFRKEMHGPLHWPNSTSTSKSSQPTSVLICSPTFWFPSISVANTLTHFWAFQIICLVHIHKLESSYASLDNERFVMETEVPVRSLKDNSIELATRICQSMKYMMQNDMKLYGSTSTWFPLSAAYDIFKYYGKETEEQLAWCRGIIAQLVQSGLYITPMFSRSG</sequence>
<dbReference type="CDD" id="cd00067">
    <property type="entry name" value="GAL4"/>
    <property type="match status" value="1"/>
</dbReference>
<name>A0A3E2GRJ6_SCYLI</name>
<gene>
    <name evidence="3" type="ORF">B7463_g12628</name>
</gene>
<dbReference type="PANTHER" id="PTHR38111">
    <property type="entry name" value="ZN(2)-C6 FUNGAL-TYPE DOMAIN-CONTAINING PROTEIN-RELATED"/>
    <property type="match status" value="1"/>
</dbReference>
<dbReference type="GO" id="GO:0000981">
    <property type="term" value="F:DNA-binding transcription factor activity, RNA polymerase II-specific"/>
    <property type="evidence" value="ECO:0007669"/>
    <property type="project" value="InterPro"/>
</dbReference>
<evidence type="ECO:0000256" key="1">
    <source>
        <dbReference type="ARBA" id="ARBA00023242"/>
    </source>
</evidence>
<dbReference type="OrthoDB" id="4491390at2759"/>
<comment type="caution">
    <text evidence="3">The sequence shown here is derived from an EMBL/GenBank/DDBJ whole genome shotgun (WGS) entry which is preliminary data.</text>
</comment>
<dbReference type="PROSITE" id="PS50048">
    <property type="entry name" value="ZN2_CY6_FUNGAL_2"/>
    <property type="match status" value="1"/>
</dbReference>
<evidence type="ECO:0000259" key="2">
    <source>
        <dbReference type="PROSITE" id="PS50048"/>
    </source>
</evidence>
<reference evidence="3 4" key="1">
    <citation type="submission" date="2018-05" db="EMBL/GenBank/DDBJ databases">
        <title>Draft genome sequence of Scytalidium lignicola DSM 105466, a ubiquitous saprotrophic fungus.</title>
        <authorList>
            <person name="Buettner E."/>
            <person name="Gebauer A.M."/>
            <person name="Hofrichter M."/>
            <person name="Liers C."/>
            <person name="Kellner H."/>
        </authorList>
    </citation>
    <scope>NUCLEOTIDE SEQUENCE [LARGE SCALE GENOMIC DNA]</scope>
    <source>
        <strain evidence="3 4">DSM 105466</strain>
    </source>
</reference>
<dbReference type="PANTHER" id="PTHR38111:SF9">
    <property type="entry name" value="ZN(2)-C6 FUNGAL-TYPE DOMAIN-CONTAINING PROTEIN"/>
    <property type="match status" value="1"/>
</dbReference>
<accession>A0A3E2GRJ6</accession>
<dbReference type="AlphaFoldDB" id="A0A3E2GRJ6"/>
<protein>
    <recommendedName>
        <fullName evidence="2">Zn(2)-C6 fungal-type domain-containing protein</fullName>
    </recommendedName>
</protein>
<dbReference type="SUPFAM" id="SSF57701">
    <property type="entry name" value="Zn2/Cys6 DNA-binding domain"/>
    <property type="match status" value="1"/>
</dbReference>
<proteinExistence type="predicted"/>
<dbReference type="InterPro" id="IPR053178">
    <property type="entry name" value="Osmoadaptation_assoc"/>
</dbReference>
<feature type="domain" description="Zn(2)-C6 fungal-type" evidence="2">
    <location>
        <begin position="8"/>
        <end position="36"/>
    </location>
</feature>